<protein>
    <recommendedName>
        <fullName evidence="5">DNA-directed RNA polymerase subunit Rpo3</fullName>
        <ecNumber evidence="5">2.7.7.6</ecNumber>
    </recommendedName>
    <alternativeName>
        <fullName evidence="5">DNA-directed RNA polymerase subunit D</fullName>
    </alternativeName>
</protein>
<dbReference type="SUPFAM" id="SSF56553">
    <property type="entry name" value="Insert subdomain of RNA polymerase alpha subunit"/>
    <property type="match status" value="1"/>
</dbReference>
<dbReference type="SMART" id="SM00662">
    <property type="entry name" value="RPOLD"/>
    <property type="match status" value="1"/>
</dbReference>
<feature type="binding site" evidence="5">
    <location>
        <position position="219"/>
    </location>
    <ligand>
        <name>[3Fe-4S] cluster</name>
        <dbReference type="ChEBI" id="CHEBI:21137"/>
    </ligand>
</feature>
<dbReference type="Pfam" id="PF01000">
    <property type="entry name" value="RNA_pol_A_bac"/>
    <property type="match status" value="1"/>
</dbReference>
<gene>
    <name evidence="5" type="primary">rpo3</name>
    <name evidence="5" type="synonym">rpoD</name>
    <name evidence="7" type="ORF">MTTB_11050</name>
</gene>
<evidence type="ECO:0000313" key="7">
    <source>
        <dbReference type="EMBL" id="BDH79726.1"/>
    </source>
</evidence>
<dbReference type="InterPro" id="IPR011263">
    <property type="entry name" value="DNA-dir_RNA_pol_RpoA/D/Rpb3"/>
</dbReference>
<keyword evidence="1 5" id="KW-0240">DNA-directed RNA polymerase</keyword>
<feature type="binding site" evidence="5">
    <location>
        <position position="216"/>
    </location>
    <ligand>
        <name>[3Fe-4S] cluster</name>
        <dbReference type="ChEBI" id="CHEBI:21137"/>
    </ligand>
</feature>
<evidence type="ECO:0000256" key="2">
    <source>
        <dbReference type="ARBA" id="ARBA00022490"/>
    </source>
</evidence>
<feature type="domain" description="4Fe-4S ferredoxin-type" evidence="6">
    <location>
        <begin position="179"/>
        <end position="209"/>
    </location>
</feature>
<dbReference type="EC" id="2.7.7.6" evidence="5"/>
<reference evidence="7 8" key="1">
    <citation type="submission" date="2022-04" db="EMBL/GenBank/DDBJ databases">
        <title>Complete genome of Methanothermobacter tenebrarum strain RMAS.</title>
        <authorList>
            <person name="Nakamura K."/>
            <person name="Oshima K."/>
            <person name="Hattori M."/>
            <person name="Kamagata Y."/>
            <person name="Takamizawa K."/>
        </authorList>
    </citation>
    <scope>NUCLEOTIDE SEQUENCE [LARGE SCALE GENOMIC DNA]</scope>
    <source>
        <strain evidence="7 8">RMAS</strain>
    </source>
</reference>
<keyword evidence="5" id="KW-0411">Iron-sulfur</keyword>
<dbReference type="EMBL" id="AP025698">
    <property type="protein sequence ID" value="BDH79726.1"/>
    <property type="molecule type" value="Genomic_DNA"/>
</dbReference>
<comment type="subunit">
    <text evidence="5">Part of the RNA polymerase complex.</text>
</comment>
<dbReference type="InterPro" id="IPR050518">
    <property type="entry name" value="Rpo3/RPB3_RNA_Pol_subunit"/>
</dbReference>
<keyword evidence="5" id="KW-0479">Metal-binding</keyword>
<dbReference type="PROSITE" id="PS00446">
    <property type="entry name" value="RNA_POL_D_30KD"/>
    <property type="match status" value="1"/>
</dbReference>
<proteinExistence type="inferred from homology"/>
<evidence type="ECO:0000313" key="8">
    <source>
        <dbReference type="Proteomes" id="UP000831817"/>
    </source>
</evidence>
<keyword evidence="5" id="KW-0003">3Fe-4S</keyword>
<keyword evidence="5" id="KW-0408">Iron</keyword>
<evidence type="ECO:0000256" key="3">
    <source>
        <dbReference type="ARBA" id="ARBA00023163"/>
    </source>
</evidence>
<keyword evidence="8" id="KW-1185">Reference proteome</keyword>
<keyword evidence="5" id="KW-0548">Nucleotidyltransferase</keyword>
<dbReference type="InterPro" id="IPR017896">
    <property type="entry name" value="4Fe4S_Fe-S-bd"/>
</dbReference>
<comment type="cofactor">
    <cofactor evidence="5">
        <name>[3Fe-4S] cluster</name>
        <dbReference type="ChEBI" id="CHEBI:21137"/>
    </cofactor>
    <text evidence="5">Binds 1 [3Fe-4S] cluster.</text>
</comment>
<dbReference type="InterPro" id="IPR036643">
    <property type="entry name" value="RNApol_insert_sf"/>
</dbReference>
<keyword evidence="3 5" id="KW-0804">Transcription</keyword>
<dbReference type="PANTHER" id="PTHR11800">
    <property type="entry name" value="DNA-DIRECTED RNA POLYMERASE"/>
    <property type="match status" value="1"/>
</dbReference>
<dbReference type="Pfam" id="PF01193">
    <property type="entry name" value="RNA_pol_L"/>
    <property type="match status" value="1"/>
</dbReference>
<comment type="function">
    <text evidence="5">DNA-dependent RNA polymerase (RNAP) catalyzes the transcription of DNA into RNA using the four ribonucleoside triphosphates as substrates.</text>
</comment>
<accession>A0ABN6PFV5</accession>
<dbReference type="NCBIfam" id="NF001988">
    <property type="entry name" value="PRK00783.1"/>
    <property type="match status" value="1"/>
</dbReference>
<evidence type="ECO:0000256" key="5">
    <source>
        <dbReference type="HAMAP-Rule" id="MF_00320"/>
    </source>
</evidence>
<dbReference type="InterPro" id="IPR022842">
    <property type="entry name" value="RNAP_Rpo3/Rpb3/RPAC1"/>
</dbReference>
<evidence type="ECO:0000256" key="1">
    <source>
        <dbReference type="ARBA" id="ARBA00022478"/>
    </source>
</evidence>
<evidence type="ECO:0000256" key="4">
    <source>
        <dbReference type="ARBA" id="ARBA00025804"/>
    </source>
</evidence>
<keyword evidence="5" id="KW-0808">Transferase</keyword>
<comment type="similarity">
    <text evidence="4 5">Belongs to the archaeal Rpo3/eukaryotic RPB3 RNA polymerase subunit family.</text>
</comment>
<dbReference type="InterPro" id="IPR011262">
    <property type="entry name" value="DNA-dir_RNA_pol_insert"/>
</dbReference>
<dbReference type="HAMAP" id="MF_00320">
    <property type="entry name" value="RNApol_arch_Rpo3"/>
    <property type="match status" value="1"/>
</dbReference>
<dbReference type="InterPro" id="IPR036603">
    <property type="entry name" value="RBP11-like"/>
</dbReference>
<dbReference type="PANTHER" id="PTHR11800:SF2">
    <property type="entry name" value="DNA-DIRECTED RNA POLYMERASE II SUBUNIT RPB3"/>
    <property type="match status" value="1"/>
</dbReference>
<feature type="domain" description="4Fe-4S ferredoxin-type" evidence="6">
    <location>
        <begin position="210"/>
        <end position="236"/>
    </location>
</feature>
<dbReference type="PROSITE" id="PS51379">
    <property type="entry name" value="4FE4S_FER_2"/>
    <property type="match status" value="2"/>
</dbReference>
<dbReference type="SUPFAM" id="SSF55257">
    <property type="entry name" value="RBP11-like subunits of RNA polymerase"/>
    <property type="match status" value="1"/>
</dbReference>
<sequence length="274" mass="30629">MMVQGDLEAGEGEGSKMDITMKEKSENEITFIIKDADTSFVNAIRRTSMTEVPKIAIEYVNIIKNDSSMFDEIVAHRLGLIPLKSDKEAINGILMPSECDCEDYCPRCSVSLTLKKKGPGIVYSKDLVSEDEKIKPVYDTIPILKLRRDEEIELEAIAQLGIGREHAKWKPTTACAYKYYPRITIGEECEQCYECVKACPRGILEEGPKIVNIEDCAMCKTCMRACDRGAIKVGCEEGSFIFKMETDGSIPPEEVLERACDILIEKAENITKAC</sequence>
<keyword evidence="2 5" id="KW-0963">Cytoplasm</keyword>
<comment type="catalytic activity">
    <reaction evidence="5">
        <text>RNA(n) + a ribonucleoside 5'-triphosphate = RNA(n+1) + diphosphate</text>
        <dbReference type="Rhea" id="RHEA:21248"/>
        <dbReference type="Rhea" id="RHEA-COMP:14527"/>
        <dbReference type="Rhea" id="RHEA-COMP:17342"/>
        <dbReference type="ChEBI" id="CHEBI:33019"/>
        <dbReference type="ChEBI" id="CHEBI:61557"/>
        <dbReference type="ChEBI" id="CHEBI:140395"/>
        <dbReference type="EC" id="2.7.7.6"/>
    </reaction>
</comment>
<dbReference type="GO" id="GO:0000428">
    <property type="term" value="C:DNA-directed RNA polymerase complex"/>
    <property type="evidence" value="ECO:0007669"/>
    <property type="project" value="UniProtKB-KW"/>
</dbReference>
<dbReference type="Gene3D" id="3.30.1360.10">
    <property type="entry name" value="RNA polymerase, RBP11-like subunit"/>
    <property type="match status" value="1"/>
</dbReference>
<feature type="binding site" evidence="5">
    <location>
        <position position="222"/>
    </location>
    <ligand>
        <name>[3Fe-4S] cluster</name>
        <dbReference type="ChEBI" id="CHEBI:21137"/>
    </ligand>
</feature>
<evidence type="ECO:0000259" key="6">
    <source>
        <dbReference type="PROSITE" id="PS51379"/>
    </source>
</evidence>
<dbReference type="Gene3D" id="2.170.120.12">
    <property type="entry name" value="DNA-directed RNA polymerase, insert domain"/>
    <property type="match status" value="1"/>
</dbReference>
<dbReference type="Proteomes" id="UP000831817">
    <property type="component" value="Chromosome"/>
</dbReference>
<dbReference type="InterPro" id="IPR001514">
    <property type="entry name" value="DNA-dir_RNA_pol_30-40kDasu_CS"/>
</dbReference>
<organism evidence="7 8">
    <name type="scientific">Methanothermobacter tenebrarum</name>
    <dbReference type="NCBI Taxonomy" id="680118"/>
    <lineage>
        <taxon>Archaea</taxon>
        <taxon>Methanobacteriati</taxon>
        <taxon>Methanobacteriota</taxon>
        <taxon>Methanomada group</taxon>
        <taxon>Methanobacteria</taxon>
        <taxon>Methanobacteriales</taxon>
        <taxon>Methanobacteriaceae</taxon>
        <taxon>Methanothermobacter</taxon>
    </lineage>
</organism>
<dbReference type="CDD" id="cd07030">
    <property type="entry name" value="RNAP_D"/>
    <property type="match status" value="1"/>
</dbReference>
<dbReference type="Gene3D" id="3.30.70.3110">
    <property type="match status" value="1"/>
</dbReference>
<name>A0ABN6PFV5_9EURY</name>
<comment type="subcellular location">
    <subcellularLocation>
        <location evidence="5">Cytoplasm</location>
    </subcellularLocation>
</comment>